<organism evidence="2 3">
    <name type="scientific">Spongiibacter nanhainus</name>
    <dbReference type="NCBI Taxonomy" id="2794344"/>
    <lineage>
        <taxon>Bacteria</taxon>
        <taxon>Pseudomonadati</taxon>
        <taxon>Pseudomonadota</taxon>
        <taxon>Gammaproteobacteria</taxon>
        <taxon>Cellvibrionales</taxon>
        <taxon>Spongiibacteraceae</taxon>
        <taxon>Spongiibacter</taxon>
    </lineage>
</organism>
<dbReference type="EMBL" id="CP066167">
    <property type="protein sequence ID" value="QQD16960.1"/>
    <property type="molecule type" value="Genomic_DNA"/>
</dbReference>
<sequence>MPDSAMANELHKVLDSVSAVEPSELIRCSLCQHPVSAAQFRIRINGDYQHRFSNPSQQVFDVVCLQMAPGVAIRGEATSEHTWFQGFTWQFGHCEQCGEHLGWYYQGSSTAPSTTTPSFFALISARLKEAR</sequence>
<keyword evidence="3" id="KW-1185">Reference proteome</keyword>
<dbReference type="CDD" id="cd15777">
    <property type="entry name" value="CRBN_C_like"/>
    <property type="match status" value="1"/>
</dbReference>
<name>A0A7T4QY62_9GAMM</name>
<dbReference type="FunFam" id="2.170.150.20:FF:000007">
    <property type="entry name" value="Protein cereblon"/>
    <property type="match status" value="1"/>
</dbReference>
<evidence type="ECO:0000313" key="3">
    <source>
        <dbReference type="Proteomes" id="UP000596063"/>
    </source>
</evidence>
<protein>
    <recommendedName>
        <fullName evidence="1">CULT domain-containing protein</fullName>
    </recommendedName>
</protein>
<dbReference type="PROSITE" id="PS51788">
    <property type="entry name" value="CULT"/>
    <property type="match status" value="1"/>
</dbReference>
<feature type="domain" description="CULT" evidence="1">
    <location>
        <begin position="23"/>
        <end position="131"/>
    </location>
</feature>
<dbReference type="KEGG" id="snan:I6N98_11270"/>
<proteinExistence type="predicted"/>
<dbReference type="InterPro" id="IPR034750">
    <property type="entry name" value="CULT"/>
</dbReference>
<reference evidence="2 3" key="1">
    <citation type="submission" date="2020-12" db="EMBL/GenBank/DDBJ databases">
        <authorList>
            <person name="Shan Y."/>
        </authorList>
    </citation>
    <scope>NUCLEOTIDE SEQUENCE [LARGE SCALE GENOMIC DNA]</scope>
    <source>
        <strain evidence="3">csc3.9</strain>
    </source>
</reference>
<evidence type="ECO:0000259" key="1">
    <source>
        <dbReference type="PROSITE" id="PS51788"/>
    </source>
</evidence>
<dbReference type="Proteomes" id="UP000596063">
    <property type="component" value="Chromosome"/>
</dbReference>
<gene>
    <name evidence="2" type="ORF">I6N98_11270</name>
</gene>
<dbReference type="AlphaFoldDB" id="A0A7T4QY62"/>
<evidence type="ECO:0000313" key="2">
    <source>
        <dbReference type="EMBL" id="QQD16960.1"/>
    </source>
</evidence>
<dbReference type="Gene3D" id="2.170.150.20">
    <property type="entry name" value="Peptide methionine sulfoxide reductase"/>
    <property type="match status" value="1"/>
</dbReference>
<accession>A0A7T4QY62</accession>
<dbReference type="RefSeq" id="WP_198568462.1">
    <property type="nucleotide sequence ID" value="NZ_CP066167.1"/>
</dbReference>